<organism evidence="3 4">
    <name type="scientific">Caerostris extrusa</name>
    <name type="common">Bark spider</name>
    <name type="synonym">Caerostris bankana</name>
    <dbReference type="NCBI Taxonomy" id="172846"/>
    <lineage>
        <taxon>Eukaryota</taxon>
        <taxon>Metazoa</taxon>
        <taxon>Ecdysozoa</taxon>
        <taxon>Arthropoda</taxon>
        <taxon>Chelicerata</taxon>
        <taxon>Arachnida</taxon>
        <taxon>Araneae</taxon>
        <taxon>Araneomorphae</taxon>
        <taxon>Entelegynae</taxon>
        <taxon>Araneoidea</taxon>
        <taxon>Araneidae</taxon>
        <taxon>Caerostris</taxon>
    </lineage>
</organism>
<dbReference type="EMBL" id="BPLR01019604">
    <property type="protein sequence ID" value="GIX69638.1"/>
    <property type="molecule type" value="Genomic_DNA"/>
</dbReference>
<evidence type="ECO:0000259" key="2">
    <source>
        <dbReference type="Pfam" id="PF18401"/>
    </source>
</evidence>
<dbReference type="InterPro" id="IPR040694">
    <property type="entry name" value="UGGT_TRXL_2"/>
</dbReference>
<reference evidence="3 4" key="1">
    <citation type="submission" date="2021-06" db="EMBL/GenBank/DDBJ databases">
        <title>Caerostris extrusa draft genome.</title>
        <authorList>
            <person name="Kono N."/>
            <person name="Arakawa K."/>
        </authorList>
    </citation>
    <scope>NUCLEOTIDE SEQUENCE [LARGE SCALE GENOMIC DNA]</scope>
</reference>
<dbReference type="Proteomes" id="UP001054945">
    <property type="component" value="Unassembled WGS sequence"/>
</dbReference>
<comment type="caution">
    <text evidence="3">The sequence shown here is derived from an EMBL/GenBank/DDBJ whole genome shotgun (WGS) entry which is preliminary data.</text>
</comment>
<feature type="domain" description="UGGT thioredoxin-like" evidence="2">
    <location>
        <begin position="5"/>
        <end position="60"/>
    </location>
</feature>
<feature type="non-terminal residue" evidence="3">
    <location>
        <position position="1"/>
    </location>
</feature>
<dbReference type="Pfam" id="PF18401">
    <property type="entry name" value="Thioredoxin_13"/>
    <property type="match status" value="1"/>
</dbReference>
<dbReference type="AlphaFoldDB" id="A0AAV4MBB6"/>
<feature type="transmembrane region" description="Helical" evidence="1">
    <location>
        <begin position="13"/>
        <end position="33"/>
    </location>
</feature>
<gene>
    <name evidence="3" type="ORF">CEXT_663331</name>
</gene>
<evidence type="ECO:0000313" key="3">
    <source>
        <dbReference type="EMBL" id="GIX69638.1"/>
    </source>
</evidence>
<sequence>MFINHHNIGPSDAALFINGVYLIWMPLTFLPLLQTLKQETRVLEALYKIKVPEKLLTKLLKLDFCS</sequence>
<proteinExistence type="predicted"/>
<keyword evidence="4" id="KW-1185">Reference proteome</keyword>
<name>A0AAV4MBB6_CAEEX</name>
<evidence type="ECO:0000256" key="1">
    <source>
        <dbReference type="SAM" id="Phobius"/>
    </source>
</evidence>
<keyword evidence="1" id="KW-0472">Membrane</keyword>
<keyword evidence="1" id="KW-1133">Transmembrane helix</keyword>
<evidence type="ECO:0000313" key="4">
    <source>
        <dbReference type="Proteomes" id="UP001054945"/>
    </source>
</evidence>
<keyword evidence="1" id="KW-0812">Transmembrane</keyword>
<protein>
    <recommendedName>
        <fullName evidence="2">UGGT thioredoxin-like domain-containing protein</fullName>
    </recommendedName>
</protein>
<accession>A0AAV4MBB6</accession>